<gene>
    <name evidence="2" type="ORF">KX928_10870</name>
</gene>
<dbReference type="PROSITE" id="PS51332">
    <property type="entry name" value="B12_BINDING"/>
    <property type="match status" value="1"/>
</dbReference>
<dbReference type="Pfam" id="PF02310">
    <property type="entry name" value="B12-binding"/>
    <property type="match status" value="1"/>
</dbReference>
<evidence type="ECO:0000259" key="1">
    <source>
        <dbReference type="PROSITE" id="PS51332"/>
    </source>
</evidence>
<dbReference type="Proteomes" id="UP001138661">
    <property type="component" value="Unassembled WGS sequence"/>
</dbReference>
<accession>A0A9X1K0L2</accession>
<dbReference type="GO" id="GO:0046872">
    <property type="term" value="F:metal ion binding"/>
    <property type="evidence" value="ECO:0007669"/>
    <property type="project" value="InterPro"/>
</dbReference>
<comment type="caution">
    <text evidence="2">The sequence shown here is derived from an EMBL/GenBank/DDBJ whole genome shotgun (WGS) entry which is preliminary data.</text>
</comment>
<reference evidence="2" key="1">
    <citation type="submission" date="2021-07" db="EMBL/GenBank/DDBJ databases">
        <title>Roseobacter insulae sp. nov., isolated from a tidal flat.</title>
        <authorList>
            <person name="Park S."/>
            <person name="Yoon J.-H."/>
        </authorList>
    </citation>
    <scope>NUCLEOTIDE SEQUENCE</scope>
    <source>
        <strain evidence="2">YSTF-M11</strain>
    </source>
</reference>
<dbReference type="RefSeq" id="WP_219501860.1">
    <property type="nucleotide sequence ID" value="NZ_JAHXDN010000002.1"/>
</dbReference>
<organism evidence="2 3">
    <name type="scientific">Roseobacter insulae</name>
    <dbReference type="NCBI Taxonomy" id="2859783"/>
    <lineage>
        <taxon>Bacteria</taxon>
        <taxon>Pseudomonadati</taxon>
        <taxon>Pseudomonadota</taxon>
        <taxon>Alphaproteobacteria</taxon>
        <taxon>Rhodobacterales</taxon>
        <taxon>Roseobacteraceae</taxon>
        <taxon>Roseobacter</taxon>
    </lineage>
</organism>
<dbReference type="EMBL" id="JAHXDN010000002">
    <property type="protein sequence ID" value="MBW4708284.1"/>
    <property type="molecule type" value="Genomic_DNA"/>
</dbReference>
<dbReference type="AlphaFoldDB" id="A0A9X1K0L2"/>
<dbReference type="GO" id="GO:0031419">
    <property type="term" value="F:cobalamin binding"/>
    <property type="evidence" value="ECO:0007669"/>
    <property type="project" value="InterPro"/>
</dbReference>
<protein>
    <submittedName>
        <fullName evidence="2">Cobalamin B12-binding domain-containing protein</fullName>
    </submittedName>
</protein>
<evidence type="ECO:0000313" key="3">
    <source>
        <dbReference type="Proteomes" id="UP001138661"/>
    </source>
</evidence>
<keyword evidence="3" id="KW-1185">Reference proteome</keyword>
<name>A0A9X1K0L2_9RHOB</name>
<dbReference type="InterPro" id="IPR006158">
    <property type="entry name" value="Cobalamin-bd"/>
</dbReference>
<sequence>MTQHEHLTTRGLQRHRPEHVDAFASTVISVLRDRQVVCSDGVRQFVLEHLVRAILVRGEFDPRLVMEELRGHRLSIDKIIDLYIPKAACVLGQSWVDDDVSFADVTIGAMRLQSLLGEASSQGDLDFAADDRRLHALVVLPQCQQHFLGVSVVAAQLRRIGCEVTQSFDEPLGALNARLMEERPDLILISCARLETLETVSETVQTIRATLSTGPVIALGGGVLDEVENLKERTGVDIVTNDAKDVVSFCSRRNKTLRRL</sequence>
<proteinExistence type="predicted"/>
<evidence type="ECO:0000313" key="2">
    <source>
        <dbReference type="EMBL" id="MBW4708284.1"/>
    </source>
</evidence>
<feature type="domain" description="B12-binding" evidence="1">
    <location>
        <begin position="133"/>
        <end position="260"/>
    </location>
</feature>